<evidence type="ECO:0000313" key="2">
    <source>
        <dbReference type="Proteomes" id="UP000475117"/>
    </source>
</evidence>
<dbReference type="RefSeq" id="WP_164364454.1">
    <property type="nucleotide sequence ID" value="NZ_CP066776.1"/>
</dbReference>
<gene>
    <name evidence="1" type="ORF">G3M56_004195</name>
</gene>
<sequence>MNSSLLIKLTLFALVGLGTYSLATNQDNDAYSVLIFIAGGAIMGIIGALLLAPAIGEKVSDMFYNAPEKAEPDPGSAARAKVAQGDYKAAVQEFIKLADHDPTDRTPWVEAIRLQREKLNDPSGALATCQSALAAHEWEMDDEAYFRFRIVEIAKDELDNRMLAADTLQSIIDKFPETRNSANASHMLRELAS</sequence>
<dbReference type="KEGG" id="soa:G3M56_004195"/>
<dbReference type="AlphaFoldDB" id="A0A6B3L3V1"/>
<keyword evidence="2" id="KW-1185">Reference proteome</keyword>
<dbReference type="SUPFAM" id="SSF48452">
    <property type="entry name" value="TPR-like"/>
    <property type="match status" value="1"/>
</dbReference>
<protein>
    <recommendedName>
        <fullName evidence="3">Tetratricopeptide repeat protein</fullName>
    </recommendedName>
</protein>
<evidence type="ECO:0008006" key="3">
    <source>
        <dbReference type="Google" id="ProtNLM"/>
    </source>
</evidence>
<proteinExistence type="predicted"/>
<accession>A0A6B3L3V1</accession>
<name>A0A6B3L3V1_9BACT</name>
<dbReference type="Proteomes" id="UP000475117">
    <property type="component" value="Chromosome"/>
</dbReference>
<dbReference type="EMBL" id="CP066776">
    <property type="protein sequence ID" value="QQL45792.1"/>
    <property type="molecule type" value="Genomic_DNA"/>
</dbReference>
<reference evidence="1 2" key="1">
    <citation type="submission" date="2020-12" db="EMBL/GenBank/DDBJ databases">
        <title>Sulforoseuscoccus oceanibium gen. nov., sp. nov., a representative of the phylum Verrucomicrobia with special cytoplasmic membrane, and proposal of Sulforoseuscoccusaceae fam. nov.</title>
        <authorList>
            <person name="Xi F."/>
        </authorList>
    </citation>
    <scope>NUCLEOTIDE SEQUENCE [LARGE SCALE GENOMIC DNA]</scope>
    <source>
        <strain evidence="1 2">T37</strain>
    </source>
</reference>
<evidence type="ECO:0000313" key="1">
    <source>
        <dbReference type="EMBL" id="QQL45792.1"/>
    </source>
</evidence>
<dbReference type="InterPro" id="IPR011990">
    <property type="entry name" value="TPR-like_helical_dom_sf"/>
</dbReference>
<organism evidence="1 2">
    <name type="scientific">Sulfuriroseicoccus oceanibius</name>
    <dbReference type="NCBI Taxonomy" id="2707525"/>
    <lineage>
        <taxon>Bacteria</taxon>
        <taxon>Pseudomonadati</taxon>
        <taxon>Verrucomicrobiota</taxon>
        <taxon>Verrucomicrobiia</taxon>
        <taxon>Verrucomicrobiales</taxon>
        <taxon>Verrucomicrobiaceae</taxon>
        <taxon>Sulfuriroseicoccus</taxon>
    </lineage>
</organism>
<dbReference type="Gene3D" id="1.25.40.10">
    <property type="entry name" value="Tetratricopeptide repeat domain"/>
    <property type="match status" value="1"/>
</dbReference>